<dbReference type="AlphaFoldDB" id="A0A1B7MNK6"/>
<sequence>MKQSQFHSLISSNQRLRREAYVWIKLKHVNILPFEGITEGFGLLPALVSPWMENGSLAVYLRRDVGLSRDETFNMVAAGLQYLHDNGIVHGDLSPTNILVSSDGRLCLGDFGLSMIINIAESDTSFNSHHVGNVRWMALEILAMPDEGTSPWPTKATDVYSYGCIMIQVHYVLSLNSVLLISCSCFLDISLIAG</sequence>
<accession>A0A1B7MNK6</accession>
<dbReference type="PANTHER" id="PTHR23257:SF963">
    <property type="entry name" value="AT08303P"/>
    <property type="match status" value="1"/>
</dbReference>
<evidence type="ECO:0000313" key="2">
    <source>
        <dbReference type="EMBL" id="OAX34176.1"/>
    </source>
</evidence>
<dbReference type="STRING" id="1314800.A0A1B7MNK6"/>
<dbReference type="Pfam" id="PF07714">
    <property type="entry name" value="PK_Tyr_Ser-Thr"/>
    <property type="match status" value="1"/>
</dbReference>
<dbReference type="Proteomes" id="UP000092154">
    <property type="component" value="Unassembled WGS sequence"/>
</dbReference>
<dbReference type="EMBL" id="KV448647">
    <property type="protein sequence ID" value="OAX34176.1"/>
    <property type="molecule type" value="Genomic_DNA"/>
</dbReference>
<reference evidence="2 3" key="1">
    <citation type="submission" date="2016-06" db="EMBL/GenBank/DDBJ databases">
        <title>Comparative genomics of the ectomycorrhizal sister species Rhizopogon vinicolor and Rhizopogon vesiculosus (Basidiomycota: Boletales) reveals a divergence of the mating type B locus.</title>
        <authorList>
            <consortium name="DOE Joint Genome Institute"/>
            <person name="Mujic A.B."/>
            <person name="Kuo A."/>
            <person name="Tritt A."/>
            <person name="Lipzen A."/>
            <person name="Chen C."/>
            <person name="Johnson J."/>
            <person name="Sharma A."/>
            <person name="Barry K."/>
            <person name="Grigoriev I.V."/>
            <person name="Spatafora J.W."/>
        </authorList>
    </citation>
    <scope>NUCLEOTIDE SEQUENCE [LARGE SCALE GENOMIC DNA]</scope>
    <source>
        <strain evidence="2 3">AM-OR11-026</strain>
    </source>
</reference>
<dbReference type="PROSITE" id="PS00109">
    <property type="entry name" value="PROTEIN_KINASE_TYR"/>
    <property type="match status" value="1"/>
</dbReference>
<evidence type="ECO:0000313" key="3">
    <source>
        <dbReference type="Proteomes" id="UP000092154"/>
    </source>
</evidence>
<dbReference type="SUPFAM" id="SSF56112">
    <property type="entry name" value="Protein kinase-like (PK-like)"/>
    <property type="match status" value="1"/>
</dbReference>
<dbReference type="GO" id="GO:0007165">
    <property type="term" value="P:signal transduction"/>
    <property type="evidence" value="ECO:0007669"/>
    <property type="project" value="TreeGrafter"/>
</dbReference>
<feature type="domain" description="Protein kinase" evidence="1">
    <location>
        <begin position="1"/>
        <end position="194"/>
    </location>
</feature>
<keyword evidence="3" id="KW-1185">Reference proteome</keyword>
<dbReference type="InterPro" id="IPR000719">
    <property type="entry name" value="Prot_kinase_dom"/>
</dbReference>
<dbReference type="InterPro" id="IPR050167">
    <property type="entry name" value="Ser_Thr_protein_kinase"/>
</dbReference>
<protein>
    <submittedName>
        <fullName evidence="2">Kinase-like protein</fullName>
    </submittedName>
</protein>
<dbReference type="InterPro" id="IPR011009">
    <property type="entry name" value="Kinase-like_dom_sf"/>
</dbReference>
<keyword evidence="2" id="KW-0418">Kinase</keyword>
<dbReference type="OrthoDB" id="5809314at2759"/>
<dbReference type="PANTHER" id="PTHR23257">
    <property type="entry name" value="SERINE-THREONINE PROTEIN KINASE"/>
    <property type="match status" value="1"/>
</dbReference>
<dbReference type="InterPro" id="IPR001245">
    <property type="entry name" value="Ser-Thr/Tyr_kinase_cat_dom"/>
</dbReference>
<dbReference type="InParanoid" id="A0A1B7MNK6"/>
<keyword evidence="2" id="KW-0808">Transferase</keyword>
<dbReference type="GO" id="GO:0005737">
    <property type="term" value="C:cytoplasm"/>
    <property type="evidence" value="ECO:0007669"/>
    <property type="project" value="TreeGrafter"/>
</dbReference>
<gene>
    <name evidence="2" type="ORF">K503DRAFT_834883</name>
</gene>
<dbReference type="Gene3D" id="1.10.510.10">
    <property type="entry name" value="Transferase(Phosphotransferase) domain 1"/>
    <property type="match status" value="1"/>
</dbReference>
<evidence type="ECO:0000259" key="1">
    <source>
        <dbReference type="PROSITE" id="PS50011"/>
    </source>
</evidence>
<proteinExistence type="predicted"/>
<dbReference type="GO" id="GO:0004672">
    <property type="term" value="F:protein kinase activity"/>
    <property type="evidence" value="ECO:0007669"/>
    <property type="project" value="InterPro"/>
</dbReference>
<dbReference type="InterPro" id="IPR008266">
    <property type="entry name" value="Tyr_kinase_AS"/>
</dbReference>
<dbReference type="PROSITE" id="PS50011">
    <property type="entry name" value="PROTEIN_KINASE_DOM"/>
    <property type="match status" value="1"/>
</dbReference>
<organism evidence="2 3">
    <name type="scientific">Rhizopogon vinicolor AM-OR11-026</name>
    <dbReference type="NCBI Taxonomy" id="1314800"/>
    <lineage>
        <taxon>Eukaryota</taxon>
        <taxon>Fungi</taxon>
        <taxon>Dikarya</taxon>
        <taxon>Basidiomycota</taxon>
        <taxon>Agaricomycotina</taxon>
        <taxon>Agaricomycetes</taxon>
        <taxon>Agaricomycetidae</taxon>
        <taxon>Boletales</taxon>
        <taxon>Suillineae</taxon>
        <taxon>Rhizopogonaceae</taxon>
        <taxon>Rhizopogon</taxon>
    </lineage>
</organism>
<dbReference type="GO" id="GO:0005524">
    <property type="term" value="F:ATP binding"/>
    <property type="evidence" value="ECO:0007669"/>
    <property type="project" value="InterPro"/>
</dbReference>
<name>A0A1B7MNK6_9AGAM</name>